<keyword evidence="1" id="KW-0175">Coiled coil</keyword>
<feature type="compositionally biased region" description="Polar residues" evidence="2">
    <location>
        <begin position="266"/>
        <end position="280"/>
    </location>
</feature>
<dbReference type="EMBL" id="CP090893">
    <property type="protein sequence ID" value="ULT99192.1"/>
    <property type="molecule type" value="Genomic_DNA"/>
</dbReference>
<feature type="region of interest" description="Disordered" evidence="2">
    <location>
        <begin position="1"/>
        <end position="42"/>
    </location>
</feature>
<name>A0AAE9IMW1_CAEBR</name>
<evidence type="ECO:0000256" key="2">
    <source>
        <dbReference type="SAM" id="MobiDB-lite"/>
    </source>
</evidence>
<feature type="region of interest" description="Disordered" evidence="2">
    <location>
        <begin position="94"/>
        <end position="280"/>
    </location>
</feature>
<dbReference type="AlphaFoldDB" id="A0AAE9IMW1"/>
<organism evidence="3 4">
    <name type="scientific">Caenorhabditis briggsae</name>
    <dbReference type="NCBI Taxonomy" id="6238"/>
    <lineage>
        <taxon>Eukaryota</taxon>
        <taxon>Metazoa</taxon>
        <taxon>Ecdysozoa</taxon>
        <taxon>Nematoda</taxon>
        <taxon>Chromadorea</taxon>
        <taxon>Rhabditida</taxon>
        <taxon>Rhabditina</taxon>
        <taxon>Rhabditomorpha</taxon>
        <taxon>Rhabditoidea</taxon>
        <taxon>Rhabditidae</taxon>
        <taxon>Peloderinae</taxon>
        <taxon>Caenorhabditis</taxon>
    </lineage>
</organism>
<feature type="region of interest" description="Disordered" evidence="2">
    <location>
        <begin position="556"/>
        <end position="628"/>
    </location>
</feature>
<feature type="compositionally biased region" description="Polar residues" evidence="2">
    <location>
        <begin position="575"/>
        <end position="590"/>
    </location>
</feature>
<proteinExistence type="predicted"/>
<feature type="compositionally biased region" description="Polar residues" evidence="2">
    <location>
        <begin position="166"/>
        <end position="184"/>
    </location>
</feature>
<feature type="region of interest" description="Disordered" evidence="2">
    <location>
        <begin position="355"/>
        <end position="402"/>
    </location>
</feature>
<evidence type="ECO:0000256" key="1">
    <source>
        <dbReference type="SAM" id="Coils"/>
    </source>
</evidence>
<reference evidence="3 4" key="1">
    <citation type="submission" date="2022-05" db="EMBL/GenBank/DDBJ databases">
        <title>Chromosome-level reference genomes for two strains of Caenorhabditis briggsae: an improved platform for comparative genomics.</title>
        <authorList>
            <person name="Stevens L."/>
            <person name="Andersen E.C."/>
        </authorList>
    </citation>
    <scope>NUCLEOTIDE SEQUENCE [LARGE SCALE GENOMIC DNA]</scope>
    <source>
        <strain evidence="3">QX1410_ONT</strain>
        <tissue evidence="3">Whole-organism</tissue>
    </source>
</reference>
<gene>
    <name evidence="3" type="ORF">L3Y34_000495</name>
</gene>
<evidence type="ECO:0000313" key="3">
    <source>
        <dbReference type="EMBL" id="ULT99192.1"/>
    </source>
</evidence>
<dbReference type="Proteomes" id="UP000827892">
    <property type="component" value="Chromosome III"/>
</dbReference>
<feature type="compositionally biased region" description="Basic and acidic residues" evidence="2">
    <location>
        <begin position="556"/>
        <end position="571"/>
    </location>
</feature>
<accession>A0AAE9IMW1</accession>
<sequence length="814" mass="90706">MSSSSSSDNSKKENPEKHQNEKPDENEEPVGDHSKLAAAGLKRAEILRQRKLNKKAQKQVIAQHTVRRPEVPTTLHSGMSMQEVAFFKRKYQEAEKVQKRNSRSHQNPPTTSSATIQISMKLSEDVTSSEGPSETQELRMLSPRPWGCSTTSSEASTSSNPPTSSGNIQCPTTGSQQVPSTSPGPSHVFTYIPRNPSEIFRNPPFPITPSGDAQNPPMFPRNVANQPTMSYGAAQHPSSIPEVVQNRPTSSGTFATPPASFGALQIPTTSSEGHQNSDRSSQFIITPSGQVFRRLVASEGPATSSNIPKWSSDGSNHQIEMRSGLKVSWLNPERFENLPTSSESIQQQMSSTGVVQNRPTSSGIHKNRFGAQQHQATSSEVMIQQSPMSSESLRNRPTSSGVPAQEAELVGRLFDMLFGPRFGSYILTRERFSDGLIGKEFCFKEDVAVDFLDLQEESEVEMEPEEEPEEDSEEESEEEKECVNCVQLAEQIEKLKKQEEVLKKVADGLTEKAKRTEYAEAEYFKIEGKFVKERMVNIQIQEDLKKEKEKKIEEMEKSLRKKEKQLEETKRNAAKTAQQVAQSHSDALTTLNKNLKSLEEEKSKVQNSLKQSRTENQRKNAAASKLGSQNKILTDNVAQLEQKLKNAKDAENKTIQNQKNQIQNLNKKCGQLEKAEEAAKLENEKLKMEIEKMKIEFQKKLDAIPKPVPPPIQIAPPQAPPLPSPICPPWSYQPPPPSAASTTSTSSESTSSLFSFFGSLIPGPPDDSRCFVCTWRIDETEYRMTCESCSRKIHERCGQKLGPHTGLCFKCNLD</sequence>
<feature type="region of interest" description="Disordered" evidence="2">
    <location>
        <begin position="455"/>
        <end position="480"/>
    </location>
</feature>
<feature type="compositionally biased region" description="Polar residues" evidence="2">
    <location>
        <begin position="104"/>
        <end position="135"/>
    </location>
</feature>
<feature type="compositionally biased region" description="Basic and acidic residues" evidence="2">
    <location>
        <begin position="9"/>
        <end position="23"/>
    </location>
</feature>
<feature type="coiled-coil region" evidence="1">
    <location>
        <begin position="485"/>
        <end position="512"/>
    </location>
</feature>
<feature type="compositionally biased region" description="Low complexity" evidence="2">
    <location>
        <begin position="149"/>
        <end position="165"/>
    </location>
</feature>
<protein>
    <submittedName>
        <fullName evidence="3">Uncharacterized protein</fullName>
    </submittedName>
</protein>
<evidence type="ECO:0000313" key="4">
    <source>
        <dbReference type="Proteomes" id="UP000827892"/>
    </source>
</evidence>